<protein>
    <recommendedName>
        <fullName evidence="5">Exodeoxyribonuclease 7 large subunit</fullName>
        <ecNumber evidence="5">3.1.11.6</ecNumber>
    </recommendedName>
    <alternativeName>
        <fullName evidence="5">Exodeoxyribonuclease VII large subunit</fullName>
        <shortName evidence="5">Exonuclease VII large subunit</shortName>
    </alternativeName>
</protein>
<keyword evidence="4 5" id="KW-0269">Exonuclease</keyword>
<proteinExistence type="inferred from homology"/>
<dbReference type="PANTHER" id="PTHR30008:SF0">
    <property type="entry name" value="EXODEOXYRIBONUCLEASE 7 LARGE SUBUNIT"/>
    <property type="match status" value="1"/>
</dbReference>
<dbReference type="NCBIfam" id="TIGR00237">
    <property type="entry name" value="xseA"/>
    <property type="match status" value="1"/>
</dbReference>
<dbReference type="GO" id="GO:0008855">
    <property type="term" value="F:exodeoxyribonuclease VII activity"/>
    <property type="evidence" value="ECO:0007669"/>
    <property type="project" value="UniProtKB-UniRule"/>
</dbReference>
<evidence type="ECO:0000259" key="8">
    <source>
        <dbReference type="Pfam" id="PF02601"/>
    </source>
</evidence>
<dbReference type="PANTHER" id="PTHR30008">
    <property type="entry name" value="EXODEOXYRIBONUCLEASE 7 LARGE SUBUNIT"/>
    <property type="match status" value="1"/>
</dbReference>
<evidence type="ECO:0000256" key="6">
    <source>
        <dbReference type="RuleBase" id="RU004355"/>
    </source>
</evidence>
<dbReference type="OrthoDB" id="9802795at2"/>
<dbReference type="InterPro" id="IPR020579">
    <property type="entry name" value="Exonuc_VII_lsu_C"/>
</dbReference>
<dbReference type="GO" id="GO:0005737">
    <property type="term" value="C:cytoplasm"/>
    <property type="evidence" value="ECO:0007669"/>
    <property type="project" value="UniProtKB-SubCell"/>
</dbReference>
<organism evidence="10 11">
    <name type="scientific">Solimonas fluminis</name>
    <dbReference type="NCBI Taxonomy" id="2086571"/>
    <lineage>
        <taxon>Bacteria</taxon>
        <taxon>Pseudomonadati</taxon>
        <taxon>Pseudomonadota</taxon>
        <taxon>Gammaproteobacteria</taxon>
        <taxon>Nevskiales</taxon>
        <taxon>Nevskiaceae</taxon>
        <taxon>Solimonas</taxon>
    </lineage>
</organism>
<keyword evidence="1 5" id="KW-0963">Cytoplasm</keyword>
<comment type="subcellular location">
    <subcellularLocation>
        <location evidence="5 6">Cytoplasm</location>
    </subcellularLocation>
</comment>
<dbReference type="CDD" id="cd04489">
    <property type="entry name" value="ExoVII_LU_OBF"/>
    <property type="match status" value="1"/>
</dbReference>
<evidence type="ECO:0000256" key="1">
    <source>
        <dbReference type="ARBA" id="ARBA00022490"/>
    </source>
</evidence>
<evidence type="ECO:0000313" key="10">
    <source>
        <dbReference type="EMBL" id="PPE74689.1"/>
    </source>
</evidence>
<keyword evidence="2 5" id="KW-0540">Nuclease</keyword>
<evidence type="ECO:0000256" key="7">
    <source>
        <dbReference type="SAM" id="Coils"/>
    </source>
</evidence>
<dbReference type="RefSeq" id="WP_104229846.1">
    <property type="nucleotide sequence ID" value="NZ_PSNW01000003.1"/>
</dbReference>
<dbReference type="EC" id="3.1.11.6" evidence="5"/>
<name>A0A2S5TI78_9GAMM</name>
<comment type="similarity">
    <text evidence="5 6">Belongs to the XseA family.</text>
</comment>
<evidence type="ECO:0000256" key="2">
    <source>
        <dbReference type="ARBA" id="ARBA00022722"/>
    </source>
</evidence>
<dbReference type="InterPro" id="IPR003753">
    <property type="entry name" value="Exonuc_VII_L"/>
</dbReference>
<gene>
    <name evidence="5" type="primary">xseA</name>
    <name evidence="10" type="ORF">C3942_07995</name>
</gene>
<comment type="caution">
    <text evidence="10">The sequence shown here is derived from an EMBL/GenBank/DDBJ whole genome shotgun (WGS) entry which is preliminary data.</text>
</comment>
<feature type="domain" description="OB-fold nucleic acid binding" evidence="9">
    <location>
        <begin position="16"/>
        <end position="109"/>
    </location>
</feature>
<keyword evidence="3 5" id="KW-0378">Hydrolase</keyword>
<evidence type="ECO:0000256" key="3">
    <source>
        <dbReference type="ARBA" id="ARBA00022801"/>
    </source>
</evidence>
<reference evidence="10 11" key="1">
    <citation type="submission" date="2018-02" db="EMBL/GenBank/DDBJ databases">
        <title>Genome sequencing of Solimonas sp. HR-BB.</title>
        <authorList>
            <person name="Lee Y."/>
            <person name="Jeon C.O."/>
        </authorList>
    </citation>
    <scope>NUCLEOTIDE SEQUENCE [LARGE SCALE GENOMIC DNA]</scope>
    <source>
        <strain evidence="10 11">HR-BB</strain>
    </source>
</reference>
<dbReference type="AlphaFoldDB" id="A0A2S5TI78"/>
<evidence type="ECO:0000256" key="5">
    <source>
        <dbReference type="HAMAP-Rule" id="MF_00378"/>
    </source>
</evidence>
<dbReference type="Pfam" id="PF13742">
    <property type="entry name" value="tRNA_anti_2"/>
    <property type="match status" value="1"/>
</dbReference>
<dbReference type="EMBL" id="PSNW01000003">
    <property type="protein sequence ID" value="PPE74689.1"/>
    <property type="molecule type" value="Genomic_DNA"/>
</dbReference>
<dbReference type="Pfam" id="PF02601">
    <property type="entry name" value="Exonuc_VII_L"/>
    <property type="match status" value="1"/>
</dbReference>
<dbReference type="InterPro" id="IPR025824">
    <property type="entry name" value="OB-fold_nuc-bd_dom"/>
</dbReference>
<dbReference type="Proteomes" id="UP000238220">
    <property type="component" value="Unassembled WGS sequence"/>
</dbReference>
<comment type="catalytic activity">
    <reaction evidence="5 6">
        <text>Exonucleolytic cleavage in either 5'- to 3'- or 3'- to 5'-direction to yield nucleoside 5'-phosphates.</text>
        <dbReference type="EC" id="3.1.11.6"/>
    </reaction>
</comment>
<dbReference type="GO" id="GO:0006308">
    <property type="term" value="P:DNA catabolic process"/>
    <property type="evidence" value="ECO:0007669"/>
    <property type="project" value="UniProtKB-UniRule"/>
</dbReference>
<accession>A0A2S5TI78</accession>
<keyword evidence="11" id="KW-1185">Reference proteome</keyword>
<evidence type="ECO:0000256" key="4">
    <source>
        <dbReference type="ARBA" id="ARBA00022839"/>
    </source>
</evidence>
<comment type="function">
    <text evidence="5">Bidirectionally degrades single-stranded DNA into large acid-insoluble oligonucleotides, which are then degraded further into small acid-soluble oligonucleotides.</text>
</comment>
<dbReference type="GO" id="GO:0009318">
    <property type="term" value="C:exodeoxyribonuclease VII complex"/>
    <property type="evidence" value="ECO:0007669"/>
    <property type="project" value="UniProtKB-UniRule"/>
</dbReference>
<evidence type="ECO:0000313" key="11">
    <source>
        <dbReference type="Proteomes" id="UP000238220"/>
    </source>
</evidence>
<evidence type="ECO:0000259" key="9">
    <source>
        <dbReference type="Pfam" id="PF13742"/>
    </source>
</evidence>
<dbReference type="GO" id="GO:0003676">
    <property type="term" value="F:nucleic acid binding"/>
    <property type="evidence" value="ECO:0007669"/>
    <property type="project" value="InterPro"/>
</dbReference>
<keyword evidence="7" id="KW-0175">Coiled coil</keyword>
<feature type="coiled-coil region" evidence="7">
    <location>
        <begin position="291"/>
        <end position="337"/>
    </location>
</feature>
<comment type="subunit">
    <text evidence="5">Heterooligomer composed of large and small subunits.</text>
</comment>
<feature type="domain" description="Exonuclease VII large subunit C-terminal" evidence="8">
    <location>
        <begin position="132"/>
        <end position="445"/>
    </location>
</feature>
<sequence>MPPSDRPQDPARRTVYQVSELAETLRGLLEDSLPRVWIQGEISNFSRPASGHWYFTIKDARAQLRCAMFRNANLHVRPPPRDGDLVLLRAQVTVYPARGELQLVVEHMEPAGQGALLRAFEELKRRLASEGLFDEHLKRELPAVPRRIGVITSGTGAALQDILSTLSRRFPLAEVVLAAVPVQGPEAAPAMIRALRELPRTNPDVILLARGGGSLEDLWAFNDEQLARAIRACPVPVVSGVGHEIDFTIADFAADHRAPTPTGAAEAASPDIAEWAERLLARERSLAHALQRALRQDGERLERQVRRLELLHPGRRLRDAAQRLDELGTRLQAAVQQRLERGGQRRQHLHARLGTATPLLAIAQQRRKLDHARDLLRGRLGLSLQQAQARLGRSDSLLASLNPRAVLERGYAIALDAQGRALTEAAQAAPGDALQILLGRGAVDATVTQIKPEK</sequence>
<dbReference type="HAMAP" id="MF_00378">
    <property type="entry name" value="Exonuc_7_L"/>
    <property type="match status" value="1"/>
</dbReference>